<evidence type="ECO:0008006" key="3">
    <source>
        <dbReference type="Google" id="ProtNLM"/>
    </source>
</evidence>
<name>A0A7C2GGW3_9DEIN</name>
<sequence length="191" mass="20369">MRCFPLLFLPVFLAACARPDTEPPQVGLVTPLGGGVAPGRSLVAEGYAFDPSGVVSVRVNGKEVLPEGERGKRLVGFRFRLQAPSSGRVEVRLQAEDGVGNRGERGITLTLDATPPRIRIDRVEREGNLLRVYGVVEDNVGVERVSLRSGHRYLPLSLPKGTAVPFVVEASPGASLVAVDAAGNRAERPLP</sequence>
<feature type="chain" id="PRO_5028393838" description="Lipoprotein" evidence="1">
    <location>
        <begin position="18"/>
        <end position="191"/>
    </location>
</feature>
<dbReference type="PROSITE" id="PS51257">
    <property type="entry name" value="PROKAR_LIPOPROTEIN"/>
    <property type="match status" value="1"/>
</dbReference>
<reference evidence="2" key="1">
    <citation type="journal article" date="2020" name="mSystems">
        <title>Genome- and Community-Level Interaction Insights into Carbon Utilization and Element Cycling Functions of Hydrothermarchaeota in Hydrothermal Sediment.</title>
        <authorList>
            <person name="Zhou Z."/>
            <person name="Liu Y."/>
            <person name="Xu W."/>
            <person name="Pan J."/>
            <person name="Luo Z.H."/>
            <person name="Li M."/>
        </authorList>
    </citation>
    <scope>NUCLEOTIDE SEQUENCE [LARGE SCALE GENOMIC DNA]</scope>
    <source>
        <strain evidence="2">SpSt-246</strain>
    </source>
</reference>
<evidence type="ECO:0000256" key="1">
    <source>
        <dbReference type="SAM" id="SignalP"/>
    </source>
</evidence>
<organism evidence="2">
    <name type="scientific">Thermus islandicus</name>
    <dbReference type="NCBI Taxonomy" id="540988"/>
    <lineage>
        <taxon>Bacteria</taxon>
        <taxon>Thermotogati</taxon>
        <taxon>Deinococcota</taxon>
        <taxon>Deinococci</taxon>
        <taxon>Thermales</taxon>
        <taxon>Thermaceae</taxon>
        <taxon>Thermus</taxon>
    </lineage>
</organism>
<proteinExistence type="predicted"/>
<keyword evidence="1" id="KW-0732">Signal</keyword>
<dbReference type="AlphaFoldDB" id="A0A7C2GGW3"/>
<gene>
    <name evidence="2" type="ORF">ENP73_11680</name>
</gene>
<comment type="caution">
    <text evidence="2">The sequence shown here is derived from an EMBL/GenBank/DDBJ whole genome shotgun (WGS) entry which is preliminary data.</text>
</comment>
<feature type="signal peptide" evidence="1">
    <location>
        <begin position="1"/>
        <end position="17"/>
    </location>
</feature>
<accession>A0A7C2GGW3</accession>
<evidence type="ECO:0000313" key="2">
    <source>
        <dbReference type="EMBL" id="HEH83569.1"/>
    </source>
</evidence>
<dbReference type="EMBL" id="DSKL01000442">
    <property type="protein sequence ID" value="HEH83569.1"/>
    <property type="molecule type" value="Genomic_DNA"/>
</dbReference>
<protein>
    <recommendedName>
        <fullName evidence="3">Lipoprotein</fullName>
    </recommendedName>
</protein>